<dbReference type="PANTHER" id="PTHR48016">
    <property type="entry name" value="MAP KINASE KINASE KINASE SSK2-RELATED-RELATED"/>
    <property type="match status" value="1"/>
</dbReference>
<comment type="caution">
    <text evidence="7">The sequence shown here is derived from an EMBL/GenBank/DDBJ whole genome shotgun (WGS) entry which is preliminary data.</text>
</comment>
<evidence type="ECO:0000256" key="4">
    <source>
        <dbReference type="ARBA" id="ARBA00022777"/>
    </source>
</evidence>
<dbReference type="PANTHER" id="PTHR48016:SF56">
    <property type="entry name" value="MAPKK KINASE"/>
    <property type="match status" value="1"/>
</dbReference>
<dbReference type="EMBL" id="SDRB02012646">
    <property type="protein sequence ID" value="THF97094.1"/>
    <property type="molecule type" value="Genomic_DNA"/>
</dbReference>
<dbReference type="SUPFAM" id="SSF56112">
    <property type="entry name" value="Protein kinase-like (PK-like)"/>
    <property type="match status" value="2"/>
</dbReference>
<dbReference type="InterPro" id="IPR000719">
    <property type="entry name" value="Prot_kinase_dom"/>
</dbReference>
<dbReference type="Pfam" id="PF00069">
    <property type="entry name" value="Pkinase"/>
    <property type="match status" value="2"/>
</dbReference>
<evidence type="ECO:0000259" key="6">
    <source>
        <dbReference type="PROSITE" id="PS50011"/>
    </source>
</evidence>
<proteinExistence type="inferred from homology"/>
<evidence type="ECO:0000256" key="5">
    <source>
        <dbReference type="ARBA" id="ARBA00022840"/>
    </source>
</evidence>
<name>A0A4S4D455_CAMSN</name>
<evidence type="ECO:0000313" key="8">
    <source>
        <dbReference type="Proteomes" id="UP000306102"/>
    </source>
</evidence>
<dbReference type="GO" id="GO:0006325">
    <property type="term" value="P:chromatin organization"/>
    <property type="evidence" value="ECO:0007669"/>
    <property type="project" value="InterPro"/>
</dbReference>
<feature type="domain" description="Protein kinase" evidence="6">
    <location>
        <begin position="169"/>
        <end position="443"/>
    </location>
</feature>
<organism evidence="7 8">
    <name type="scientific">Camellia sinensis var. sinensis</name>
    <name type="common">China tea</name>
    <dbReference type="NCBI Taxonomy" id="542762"/>
    <lineage>
        <taxon>Eukaryota</taxon>
        <taxon>Viridiplantae</taxon>
        <taxon>Streptophyta</taxon>
        <taxon>Embryophyta</taxon>
        <taxon>Tracheophyta</taxon>
        <taxon>Spermatophyta</taxon>
        <taxon>Magnoliopsida</taxon>
        <taxon>eudicotyledons</taxon>
        <taxon>Gunneridae</taxon>
        <taxon>Pentapetalae</taxon>
        <taxon>asterids</taxon>
        <taxon>Ericales</taxon>
        <taxon>Theaceae</taxon>
        <taxon>Camellia</taxon>
    </lineage>
</organism>
<keyword evidence="3" id="KW-0547">Nucleotide-binding</keyword>
<evidence type="ECO:0000256" key="2">
    <source>
        <dbReference type="ARBA" id="ARBA00022679"/>
    </source>
</evidence>
<keyword evidence="8" id="KW-1185">Reference proteome</keyword>
<dbReference type="PROSITE" id="PS00108">
    <property type="entry name" value="PROTEIN_KINASE_ST"/>
    <property type="match status" value="1"/>
</dbReference>
<dbReference type="PROSITE" id="PS50011">
    <property type="entry name" value="PROTEIN_KINASE_DOM"/>
    <property type="match status" value="2"/>
</dbReference>
<dbReference type="InterPro" id="IPR011009">
    <property type="entry name" value="Kinase-like_dom_sf"/>
</dbReference>
<dbReference type="GO" id="GO:0005737">
    <property type="term" value="C:cytoplasm"/>
    <property type="evidence" value="ECO:0007669"/>
    <property type="project" value="TreeGrafter"/>
</dbReference>
<evidence type="ECO:0000313" key="7">
    <source>
        <dbReference type="EMBL" id="THF97094.1"/>
    </source>
</evidence>
<keyword evidence="5" id="KW-0067">ATP-binding</keyword>
<sequence length="786" mass="88905">MYTKQLLLGLEYLYQNGIMHRDIKGANILVDNEGCIKLVDFGASKKVVELATMTGAKSMKGTPYWMAPEVILQAGHSFSADIWSVGCTVIEMATGKPHWSQQYEEVAAIFHIGTIKSNPPIPEHLSIEAIDFLLKCLQKYVPHAYYFCFLLLLPFEPNLRLAALDLLQHPFVTKEYQESYPVLYDSVMENSGKKMATPEMELENSMDPTRLKDVHNRLDDEDDLVIGASTKFYSALLSDDFNKSFNPMSEPNDNWPWKSDDTPKLDSRANLFSGQTVNEAADIPRASGYKNVHKTVVVGIGIPYQNGIMHRDIKATMTGAKSMKGTPYWMAPEVILQAGHSFSADIWSVGCTVIEMATESLIGASSMRRYFETIIFYCFPTEVAAIFHIGTIKSNPPIPEHLSIEAIDFLLKCLQNLFHSLILLWQEPNLRLAALDLLQHPFVTKEYQESYPVLYDSVMENSGKKMATPEMELENSMDPTRLKDVHNRVRVYPMSEPNDNWPWKSDDTPKLDSRANLFSGQTVNEAADIPRASVGTNVGDISIWEVGSRERCCFLKNLVQIFTYNPAGELRQHLEVWDAVAGRRQYIFEGHEALVYSVCLYYKENIQFRWGDIEFPLPFGRVLSPTKSVIHSLDEKITIWVNNISFHAYAEITFRSTSDGGKGITDLKSALQNIFAENIVEKKEDFLQTFSTDCDYVKSIILKGEILQHNTTNGHNSDSNSYLKTDCSNLKVLFNTFDVLFTQRDQVDCTEGMSSKFMKTCKAIPLLFGVHESAKKVKALEEVGMH</sequence>
<feature type="domain" description="Protein kinase" evidence="6">
    <location>
        <begin position="1"/>
        <end position="172"/>
    </location>
</feature>
<gene>
    <name evidence="7" type="ORF">TEA_001905</name>
</gene>
<dbReference type="Pfam" id="PF10394">
    <property type="entry name" value="Hat1_N"/>
    <property type="match status" value="1"/>
</dbReference>
<keyword evidence="2" id="KW-0808">Transferase</keyword>
<reference evidence="7 8" key="1">
    <citation type="journal article" date="2018" name="Proc. Natl. Acad. Sci. U.S.A.">
        <title>Draft genome sequence of Camellia sinensis var. sinensis provides insights into the evolution of the tea genome and tea quality.</title>
        <authorList>
            <person name="Wei C."/>
            <person name="Yang H."/>
            <person name="Wang S."/>
            <person name="Zhao J."/>
            <person name="Liu C."/>
            <person name="Gao L."/>
            <person name="Xia E."/>
            <person name="Lu Y."/>
            <person name="Tai Y."/>
            <person name="She G."/>
            <person name="Sun J."/>
            <person name="Cao H."/>
            <person name="Tong W."/>
            <person name="Gao Q."/>
            <person name="Li Y."/>
            <person name="Deng W."/>
            <person name="Jiang X."/>
            <person name="Wang W."/>
            <person name="Chen Q."/>
            <person name="Zhang S."/>
            <person name="Li H."/>
            <person name="Wu J."/>
            <person name="Wang P."/>
            <person name="Li P."/>
            <person name="Shi C."/>
            <person name="Zheng F."/>
            <person name="Jian J."/>
            <person name="Huang B."/>
            <person name="Shan D."/>
            <person name="Shi M."/>
            <person name="Fang C."/>
            <person name="Yue Y."/>
            <person name="Li F."/>
            <person name="Li D."/>
            <person name="Wei S."/>
            <person name="Han B."/>
            <person name="Jiang C."/>
            <person name="Yin Y."/>
            <person name="Xia T."/>
            <person name="Zhang Z."/>
            <person name="Bennetzen J.L."/>
            <person name="Zhao S."/>
            <person name="Wan X."/>
        </authorList>
    </citation>
    <scope>NUCLEOTIDE SEQUENCE [LARGE SCALE GENOMIC DNA]</scope>
    <source>
        <strain evidence="8">cv. Shuchazao</strain>
        <tissue evidence="7">Leaf</tissue>
    </source>
</reference>
<dbReference type="SMART" id="SM00220">
    <property type="entry name" value="S_TKc"/>
    <property type="match status" value="1"/>
</dbReference>
<keyword evidence="4" id="KW-0418">Kinase</keyword>
<dbReference type="GO" id="GO:0004709">
    <property type="term" value="F:MAP kinase kinase kinase activity"/>
    <property type="evidence" value="ECO:0007669"/>
    <property type="project" value="TreeGrafter"/>
</dbReference>
<dbReference type="Gene3D" id="1.10.510.10">
    <property type="entry name" value="Transferase(Phosphotransferase) domain 1"/>
    <property type="match status" value="2"/>
</dbReference>
<protein>
    <recommendedName>
        <fullName evidence="6">Protein kinase domain-containing protein</fullName>
    </recommendedName>
</protein>
<dbReference type="AlphaFoldDB" id="A0A4S4D455"/>
<dbReference type="Proteomes" id="UP000306102">
    <property type="component" value="Unassembled WGS sequence"/>
</dbReference>
<accession>A0A4S4D455</accession>
<dbReference type="STRING" id="542762.A0A4S4D455"/>
<comment type="similarity">
    <text evidence="1">Belongs to the protein kinase superfamily. STE Ser/Thr protein kinase family. MAP kinase kinase kinase subfamily.</text>
</comment>
<dbReference type="InterPro" id="IPR019467">
    <property type="entry name" value="Hat1_N"/>
</dbReference>
<evidence type="ECO:0000256" key="1">
    <source>
        <dbReference type="ARBA" id="ARBA00006529"/>
    </source>
</evidence>
<dbReference type="InterPro" id="IPR008271">
    <property type="entry name" value="Ser/Thr_kinase_AS"/>
</dbReference>
<dbReference type="GO" id="GO:0005524">
    <property type="term" value="F:ATP binding"/>
    <property type="evidence" value="ECO:0007669"/>
    <property type="project" value="UniProtKB-KW"/>
</dbReference>
<dbReference type="InterPro" id="IPR050538">
    <property type="entry name" value="MAP_kinase_kinase_kinase"/>
</dbReference>
<evidence type="ECO:0000256" key="3">
    <source>
        <dbReference type="ARBA" id="ARBA00022741"/>
    </source>
</evidence>